<dbReference type="Proteomes" id="UP000886998">
    <property type="component" value="Unassembled WGS sequence"/>
</dbReference>
<organism evidence="3 4">
    <name type="scientific">Trichonephila inaurata madagascariensis</name>
    <dbReference type="NCBI Taxonomy" id="2747483"/>
    <lineage>
        <taxon>Eukaryota</taxon>
        <taxon>Metazoa</taxon>
        <taxon>Ecdysozoa</taxon>
        <taxon>Arthropoda</taxon>
        <taxon>Chelicerata</taxon>
        <taxon>Arachnida</taxon>
        <taxon>Araneae</taxon>
        <taxon>Araneomorphae</taxon>
        <taxon>Entelegynae</taxon>
        <taxon>Araneoidea</taxon>
        <taxon>Nephilidae</taxon>
        <taxon>Trichonephila</taxon>
        <taxon>Trichonephila inaurata</taxon>
    </lineage>
</organism>
<name>A0A8X6WWH9_9ARAC</name>
<proteinExistence type="predicted"/>
<evidence type="ECO:0000313" key="4">
    <source>
        <dbReference type="Proteomes" id="UP000886998"/>
    </source>
</evidence>
<comment type="caution">
    <text evidence="3">The sequence shown here is derived from an EMBL/GenBank/DDBJ whole genome shotgun (WGS) entry which is preliminary data.</text>
</comment>
<dbReference type="SUPFAM" id="SSF47473">
    <property type="entry name" value="EF-hand"/>
    <property type="match status" value="1"/>
</dbReference>
<keyword evidence="1" id="KW-0106">Calcium</keyword>
<dbReference type="PROSITE" id="PS00018">
    <property type="entry name" value="EF_HAND_1"/>
    <property type="match status" value="1"/>
</dbReference>
<feature type="domain" description="EF-hand" evidence="2">
    <location>
        <begin position="46"/>
        <end position="79"/>
    </location>
</feature>
<protein>
    <recommendedName>
        <fullName evidence="2">EF-hand domain-containing protein</fullName>
    </recommendedName>
</protein>
<dbReference type="AlphaFoldDB" id="A0A8X6WWH9"/>
<dbReference type="Gene3D" id="1.10.238.10">
    <property type="entry name" value="EF-hand"/>
    <property type="match status" value="1"/>
</dbReference>
<accession>A0A8X6WWH9</accession>
<evidence type="ECO:0000313" key="3">
    <source>
        <dbReference type="EMBL" id="GFY42025.1"/>
    </source>
</evidence>
<dbReference type="OrthoDB" id="6433773at2759"/>
<dbReference type="Pfam" id="PF13499">
    <property type="entry name" value="EF-hand_7"/>
    <property type="match status" value="1"/>
</dbReference>
<dbReference type="GO" id="GO:0005509">
    <property type="term" value="F:calcium ion binding"/>
    <property type="evidence" value="ECO:0007669"/>
    <property type="project" value="InterPro"/>
</dbReference>
<reference evidence="3" key="1">
    <citation type="submission" date="2020-08" db="EMBL/GenBank/DDBJ databases">
        <title>Multicomponent nature underlies the extraordinary mechanical properties of spider dragline silk.</title>
        <authorList>
            <person name="Kono N."/>
            <person name="Nakamura H."/>
            <person name="Mori M."/>
            <person name="Yoshida Y."/>
            <person name="Ohtoshi R."/>
            <person name="Malay A.D."/>
            <person name="Moran D.A.P."/>
            <person name="Tomita M."/>
            <person name="Numata K."/>
            <person name="Arakawa K."/>
        </authorList>
    </citation>
    <scope>NUCLEOTIDE SEQUENCE</scope>
</reference>
<gene>
    <name evidence="3" type="ORF">TNIN_161601</name>
</gene>
<sequence>MMLFIINDIDSDEQMEKSFEEFDIGKKGAISIEELKIIAHKLEFDIVDQELEEMMQIADNNKDNNVSKKEFMEIARKIF</sequence>
<dbReference type="PROSITE" id="PS50222">
    <property type="entry name" value="EF_HAND_2"/>
    <property type="match status" value="2"/>
</dbReference>
<evidence type="ECO:0000256" key="1">
    <source>
        <dbReference type="ARBA" id="ARBA00022837"/>
    </source>
</evidence>
<dbReference type="InterPro" id="IPR002048">
    <property type="entry name" value="EF_hand_dom"/>
</dbReference>
<feature type="domain" description="EF-hand" evidence="2">
    <location>
        <begin position="10"/>
        <end position="45"/>
    </location>
</feature>
<dbReference type="SMART" id="SM00054">
    <property type="entry name" value="EFh"/>
    <property type="match status" value="2"/>
</dbReference>
<dbReference type="InterPro" id="IPR018247">
    <property type="entry name" value="EF_Hand_1_Ca_BS"/>
</dbReference>
<dbReference type="InterPro" id="IPR011992">
    <property type="entry name" value="EF-hand-dom_pair"/>
</dbReference>
<keyword evidence="4" id="KW-1185">Reference proteome</keyword>
<dbReference type="EMBL" id="BMAV01002826">
    <property type="protein sequence ID" value="GFY42025.1"/>
    <property type="molecule type" value="Genomic_DNA"/>
</dbReference>
<evidence type="ECO:0000259" key="2">
    <source>
        <dbReference type="PROSITE" id="PS50222"/>
    </source>
</evidence>